<evidence type="ECO:0000313" key="2">
    <source>
        <dbReference type="EMBL" id="KKM07836.1"/>
    </source>
</evidence>
<gene>
    <name evidence="2" type="ORF">LCGC14_1729930</name>
</gene>
<dbReference type="AlphaFoldDB" id="A0A0F9JQH8"/>
<sequence length="157" mass="17665">MSWSTFLIVLVSIAVIYNIAIVFFYFKGDISSITGKKNKEGKLVPDATVAVNAPNKKSFVGLAQPDRERLDNRQYRAEPAKKVTPILDNITNGILVSDLETCLNEVSRNLKNEDPLSENTKELIRDISIEGEIHVEYDNGKNIIDKKIDVFENIVQL</sequence>
<name>A0A0F9JQH8_9ZZZZ</name>
<proteinExistence type="predicted"/>
<accession>A0A0F9JQH8</accession>
<feature type="transmembrane region" description="Helical" evidence="1">
    <location>
        <begin position="6"/>
        <end position="26"/>
    </location>
</feature>
<keyword evidence="1" id="KW-1133">Transmembrane helix</keyword>
<protein>
    <submittedName>
        <fullName evidence="2">Uncharacterized protein</fullName>
    </submittedName>
</protein>
<dbReference type="EMBL" id="LAZR01015687">
    <property type="protein sequence ID" value="KKM07836.1"/>
    <property type="molecule type" value="Genomic_DNA"/>
</dbReference>
<comment type="caution">
    <text evidence="2">The sequence shown here is derived from an EMBL/GenBank/DDBJ whole genome shotgun (WGS) entry which is preliminary data.</text>
</comment>
<reference evidence="2" key="1">
    <citation type="journal article" date="2015" name="Nature">
        <title>Complex archaea that bridge the gap between prokaryotes and eukaryotes.</title>
        <authorList>
            <person name="Spang A."/>
            <person name="Saw J.H."/>
            <person name="Jorgensen S.L."/>
            <person name="Zaremba-Niedzwiedzka K."/>
            <person name="Martijn J."/>
            <person name="Lind A.E."/>
            <person name="van Eijk R."/>
            <person name="Schleper C."/>
            <person name="Guy L."/>
            <person name="Ettema T.J."/>
        </authorList>
    </citation>
    <scope>NUCLEOTIDE SEQUENCE</scope>
</reference>
<organism evidence="2">
    <name type="scientific">marine sediment metagenome</name>
    <dbReference type="NCBI Taxonomy" id="412755"/>
    <lineage>
        <taxon>unclassified sequences</taxon>
        <taxon>metagenomes</taxon>
        <taxon>ecological metagenomes</taxon>
    </lineage>
</organism>
<keyword evidence="1" id="KW-0472">Membrane</keyword>
<keyword evidence="1" id="KW-0812">Transmembrane</keyword>
<evidence type="ECO:0000256" key="1">
    <source>
        <dbReference type="SAM" id="Phobius"/>
    </source>
</evidence>